<evidence type="ECO:0000313" key="1">
    <source>
        <dbReference type="EMBL" id="PSL01321.1"/>
    </source>
</evidence>
<dbReference type="EMBL" id="PYGE01000014">
    <property type="protein sequence ID" value="PSL01321.1"/>
    <property type="molecule type" value="Genomic_DNA"/>
</dbReference>
<name>A0A2P8DVU8_9ACTN</name>
<protein>
    <submittedName>
        <fullName evidence="1">Uncharacterized protein</fullName>
    </submittedName>
</protein>
<accession>A0A2P8DVU8</accession>
<sequence length="74" mass="8426">MSDTITPGSGLWLMERWNPDEFVAAVQLVVDKSSPGPDWGVVAARIGRSIPWEFDYKYDDQVNRRHGLPSPWQP</sequence>
<comment type="caution">
    <text evidence="1">The sequence shown here is derived from an EMBL/GenBank/DDBJ whole genome shotgun (WGS) entry which is preliminary data.</text>
</comment>
<gene>
    <name evidence="1" type="ORF">CLV30_11451</name>
</gene>
<proteinExistence type="predicted"/>
<organism evidence="1 2">
    <name type="scientific">Haloactinopolyspora alba</name>
    <dbReference type="NCBI Taxonomy" id="648780"/>
    <lineage>
        <taxon>Bacteria</taxon>
        <taxon>Bacillati</taxon>
        <taxon>Actinomycetota</taxon>
        <taxon>Actinomycetes</taxon>
        <taxon>Jiangellales</taxon>
        <taxon>Jiangellaceae</taxon>
        <taxon>Haloactinopolyspora</taxon>
    </lineage>
</organism>
<evidence type="ECO:0000313" key="2">
    <source>
        <dbReference type="Proteomes" id="UP000243528"/>
    </source>
</evidence>
<keyword evidence="2" id="KW-1185">Reference proteome</keyword>
<reference evidence="1 2" key="1">
    <citation type="submission" date="2018-03" db="EMBL/GenBank/DDBJ databases">
        <title>Genomic Encyclopedia of Archaeal and Bacterial Type Strains, Phase II (KMG-II): from individual species to whole genera.</title>
        <authorList>
            <person name="Goeker M."/>
        </authorList>
    </citation>
    <scope>NUCLEOTIDE SEQUENCE [LARGE SCALE GENOMIC DNA]</scope>
    <source>
        <strain evidence="1 2">DSM 45211</strain>
    </source>
</reference>
<dbReference type="Proteomes" id="UP000243528">
    <property type="component" value="Unassembled WGS sequence"/>
</dbReference>
<dbReference type="AlphaFoldDB" id="A0A2P8DVU8"/>